<dbReference type="EMBL" id="JARBHB010000014">
    <property type="protein sequence ID" value="KAJ8869261.1"/>
    <property type="molecule type" value="Genomic_DNA"/>
</dbReference>
<name>A0ABQ9GCL0_9NEOP</name>
<accession>A0ABQ9GCL0</accession>
<proteinExistence type="predicted"/>
<keyword evidence="3" id="KW-1185">Reference proteome</keyword>
<evidence type="ECO:0000313" key="2">
    <source>
        <dbReference type="EMBL" id="KAJ8869261.1"/>
    </source>
</evidence>
<organism evidence="2 3">
    <name type="scientific">Dryococelus australis</name>
    <dbReference type="NCBI Taxonomy" id="614101"/>
    <lineage>
        <taxon>Eukaryota</taxon>
        <taxon>Metazoa</taxon>
        <taxon>Ecdysozoa</taxon>
        <taxon>Arthropoda</taxon>
        <taxon>Hexapoda</taxon>
        <taxon>Insecta</taxon>
        <taxon>Pterygota</taxon>
        <taxon>Neoptera</taxon>
        <taxon>Polyneoptera</taxon>
        <taxon>Phasmatodea</taxon>
        <taxon>Verophasmatodea</taxon>
        <taxon>Anareolatae</taxon>
        <taxon>Phasmatidae</taxon>
        <taxon>Eurycanthinae</taxon>
        <taxon>Dryococelus</taxon>
    </lineage>
</organism>
<gene>
    <name evidence="2" type="ORF">PR048_030833</name>
</gene>
<comment type="caution">
    <text evidence="2">The sequence shown here is derived from an EMBL/GenBank/DDBJ whole genome shotgun (WGS) entry which is preliminary data.</text>
</comment>
<evidence type="ECO:0000256" key="1">
    <source>
        <dbReference type="SAM" id="MobiDB-lite"/>
    </source>
</evidence>
<feature type="compositionally biased region" description="Basic and acidic residues" evidence="1">
    <location>
        <begin position="96"/>
        <end position="112"/>
    </location>
</feature>
<protein>
    <submittedName>
        <fullName evidence="2">Uncharacterized protein</fullName>
    </submittedName>
</protein>
<reference evidence="2 3" key="1">
    <citation type="submission" date="2023-02" db="EMBL/GenBank/DDBJ databases">
        <title>LHISI_Scaffold_Assembly.</title>
        <authorList>
            <person name="Stuart O.P."/>
            <person name="Cleave R."/>
            <person name="Magrath M.J.L."/>
            <person name="Mikheyev A.S."/>
        </authorList>
    </citation>
    <scope>NUCLEOTIDE SEQUENCE [LARGE SCALE GENOMIC DNA]</scope>
    <source>
        <strain evidence="2">Daus_M_001</strain>
        <tissue evidence="2">Leg muscle</tissue>
    </source>
</reference>
<sequence>MVKLPMNKQLKFEYTKDLVLVSVIPLAIVLLVLAAPDRHAYRTVRVLLAGRWPMTSPVELVPNNVSRQWEEVGEEIWAVVNSEVLRVNEGDWSTERCRNDGAGKREVPEKTRRPTASSFTIPTCENPVTRPGIEPGSPWWEASVLTAQPPWPQWLESSRLQYRLTAFLERAVQVESEWEKSHEPSTSSIRRACGPGHPLEFPKLSKAGPSFNNTALWKQTDPFPHWRTRLSGHPPPPACRSEPSPARGIIFLLADHFRNVLSAGMERWGEREIPQKIRRQAASSDSIPTFQNSCTSLPHMVTYYGGWHTPSPEVFMVQCLDDKYTVRRAYCLRIGRVLTYNKLPRLPTSWRGFLVLWFSRSQLVYQLPAIESPSFIDWLKRVLVHVKCLHTNHVCTVWELRNPEWRGQMRKRHHHQPMKV</sequence>
<evidence type="ECO:0000313" key="3">
    <source>
        <dbReference type="Proteomes" id="UP001159363"/>
    </source>
</evidence>
<feature type="region of interest" description="Disordered" evidence="1">
    <location>
        <begin position="96"/>
        <end position="128"/>
    </location>
</feature>
<feature type="compositionally biased region" description="Polar residues" evidence="1">
    <location>
        <begin position="114"/>
        <end position="123"/>
    </location>
</feature>
<dbReference type="Proteomes" id="UP001159363">
    <property type="component" value="Chromosome 13"/>
</dbReference>